<dbReference type="Proteomes" id="UP000566819">
    <property type="component" value="Unassembled WGS sequence"/>
</dbReference>
<evidence type="ECO:0000313" key="1">
    <source>
        <dbReference type="EMBL" id="KAF4630547.1"/>
    </source>
</evidence>
<proteinExistence type="predicted"/>
<dbReference type="EMBL" id="JAAMPI010000538">
    <property type="protein sequence ID" value="KAF4630547.1"/>
    <property type="molecule type" value="Genomic_DNA"/>
</dbReference>
<dbReference type="InterPro" id="IPR053157">
    <property type="entry name" value="Sterol_Uptake_Regulator"/>
</dbReference>
<sequence length="260" mass="30264">MRGILSISALHLAYLNPEKQDFYVSHSMEHHELALKEATTVLPNVTKENCAALHIFSILTCIHTLGRPRRQEDFLVVGESGIAKWLVLFRGVTEIIEPFEDVMASGLLSSLFQARQRRQNLRENCDGSGVEGNHLKELRDLVLQTTREEEMIPVYTTNIDSLQRAFTFIYTSAPHTHETGDVFIWIFRVTNEYLMALKEGTQEALAIFAYSCVLFKKMEGYWWMEGWSVQLMSNIYDFLDEEHRLWIRWPIKEIGWTPKY</sequence>
<evidence type="ECO:0000313" key="2">
    <source>
        <dbReference type="Proteomes" id="UP000566819"/>
    </source>
</evidence>
<dbReference type="OrthoDB" id="416217at2759"/>
<keyword evidence="2" id="KW-1185">Reference proteome</keyword>
<accession>A0A8H4RLR8</accession>
<gene>
    <name evidence="1" type="ORF">G7Y89_g7593</name>
</gene>
<evidence type="ECO:0008006" key="3">
    <source>
        <dbReference type="Google" id="ProtNLM"/>
    </source>
</evidence>
<dbReference type="GO" id="GO:0001228">
    <property type="term" value="F:DNA-binding transcription activator activity, RNA polymerase II-specific"/>
    <property type="evidence" value="ECO:0007669"/>
    <property type="project" value="TreeGrafter"/>
</dbReference>
<dbReference type="PANTHER" id="PTHR47784">
    <property type="entry name" value="STEROL UPTAKE CONTROL PROTEIN 2"/>
    <property type="match status" value="1"/>
</dbReference>
<protein>
    <recommendedName>
        <fullName evidence="3">C6 zinc finger protein</fullName>
    </recommendedName>
</protein>
<dbReference type="PANTHER" id="PTHR47784:SF5">
    <property type="entry name" value="STEROL UPTAKE CONTROL PROTEIN 2"/>
    <property type="match status" value="1"/>
</dbReference>
<dbReference type="AlphaFoldDB" id="A0A8H4RLR8"/>
<organism evidence="1 2">
    <name type="scientific">Cudoniella acicularis</name>
    <dbReference type="NCBI Taxonomy" id="354080"/>
    <lineage>
        <taxon>Eukaryota</taxon>
        <taxon>Fungi</taxon>
        <taxon>Dikarya</taxon>
        <taxon>Ascomycota</taxon>
        <taxon>Pezizomycotina</taxon>
        <taxon>Leotiomycetes</taxon>
        <taxon>Helotiales</taxon>
        <taxon>Tricladiaceae</taxon>
        <taxon>Cudoniella</taxon>
    </lineage>
</organism>
<name>A0A8H4RLR8_9HELO</name>
<reference evidence="1 2" key="1">
    <citation type="submission" date="2020-03" db="EMBL/GenBank/DDBJ databases">
        <title>Draft Genome Sequence of Cudoniella acicularis.</title>
        <authorList>
            <person name="Buettner E."/>
            <person name="Kellner H."/>
        </authorList>
    </citation>
    <scope>NUCLEOTIDE SEQUENCE [LARGE SCALE GENOMIC DNA]</scope>
    <source>
        <strain evidence="1 2">DSM 108380</strain>
    </source>
</reference>
<comment type="caution">
    <text evidence="1">The sequence shown here is derived from an EMBL/GenBank/DDBJ whole genome shotgun (WGS) entry which is preliminary data.</text>
</comment>